<protein>
    <submittedName>
        <fullName evidence="5">ParB-like protein</fullName>
    </submittedName>
</protein>
<feature type="transmembrane region" description="Helical" evidence="3">
    <location>
        <begin position="141"/>
        <end position="160"/>
    </location>
</feature>
<dbReference type="RefSeq" id="WP_021686510.1">
    <property type="nucleotide sequence ID" value="NZ_KI260560.1"/>
</dbReference>
<name>A0ABN0P070_TRELE</name>
<keyword evidence="6" id="KW-1185">Reference proteome</keyword>
<dbReference type="Proteomes" id="UP000016649">
    <property type="component" value="Unassembled WGS sequence"/>
</dbReference>
<dbReference type="PANTHER" id="PTHR33375:SF1">
    <property type="entry name" value="CHROMOSOME-PARTITIONING PROTEIN PARB-RELATED"/>
    <property type="match status" value="1"/>
</dbReference>
<feature type="domain" description="ParB-like N-terminal" evidence="4">
    <location>
        <begin position="1"/>
        <end position="85"/>
    </location>
</feature>
<evidence type="ECO:0000256" key="1">
    <source>
        <dbReference type="SAM" id="Coils"/>
    </source>
</evidence>
<evidence type="ECO:0000313" key="6">
    <source>
        <dbReference type="Proteomes" id="UP000016649"/>
    </source>
</evidence>
<dbReference type="SMART" id="SM00470">
    <property type="entry name" value="ParB"/>
    <property type="match status" value="1"/>
</dbReference>
<gene>
    <name evidence="5" type="ORF">HMPREF9193_00660</name>
</gene>
<feature type="compositionally biased region" description="Polar residues" evidence="2">
    <location>
        <begin position="201"/>
        <end position="210"/>
    </location>
</feature>
<keyword evidence="3" id="KW-0812">Transmembrane</keyword>
<evidence type="ECO:0000256" key="2">
    <source>
        <dbReference type="SAM" id="MobiDB-lite"/>
    </source>
</evidence>
<reference evidence="5 6" key="1">
    <citation type="submission" date="2013-08" db="EMBL/GenBank/DDBJ databases">
        <authorList>
            <person name="Weinstock G."/>
            <person name="Sodergren E."/>
            <person name="Wylie T."/>
            <person name="Fulton L."/>
            <person name="Fulton R."/>
            <person name="Fronick C."/>
            <person name="O'Laughlin M."/>
            <person name="Godfrey J."/>
            <person name="Miner T."/>
            <person name="Herter B."/>
            <person name="Appelbaum E."/>
            <person name="Cordes M."/>
            <person name="Lek S."/>
            <person name="Wollam A."/>
            <person name="Pepin K.H."/>
            <person name="Palsikar V.B."/>
            <person name="Mitreva M."/>
            <person name="Wilson R.K."/>
        </authorList>
    </citation>
    <scope>NUCLEOTIDE SEQUENCE [LARGE SCALE GENOMIC DNA]</scope>
    <source>
        <strain evidence="5 6">ATCC 700332</strain>
    </source>
</reference>
<accession>A0ABN0P070</accession>
<evidence type="ECO:0000256" key="3">
    <source>
        <dbReference type="SAM" id="Phobius"/>
    </source>
</evidence>
<comment type="caution">
    <text evidence="5">The sequence shown here is derived from an EMBL/GenBank/DDBJ whole genome shotgun (WGS) entry which is preliminary data.</text>
</comment>
<sequence>MLVPIGDITVKKRIRKENSGIEELADSMRTYGLLNPIVIDGDYVLIAGFRRLQAAKKLGWKNIPASIVQAEGKIKHMELELEENVRRCDFTEQELLDGYAALEKLKNPGFLRKMFEKIKAFFIRICDTQEQQSEQKRRKNALLSLSAPLAVILAIASSVLHKHGYLNSVFLFFLNLALCVLLLYGVFAFIRFSFSRKKNRLSASSPTDESSMLPGTIGIDTDKNL</sequence>
<keyword evidence="1" id="KW-0175">Coiled coil</keyword>
<feature type="coiled-coil region" evidence="1">
    <location>
        <begin position="67"/>
        <end position="94"/>
    </location>
</feature>
<proteinExistence type="predicted"/>
<dbReference type="PANTHER" id="PTHR33375">
    <property type="entry name" value="CHROMOSOME-PARTITIONING PROTEIN PARB-RELATED"/>
    <property type="match status" value="1"/>
</dbReference>
<dbReference type="Gene3D" id="3.90.1530.10">
    <property type="entry name" value="Conserved hypothetical protein from pyrococcus furiosus pfu- 392566-001, ParB domain"/>
    <property type="match status" value="1"/>
</dbReference>
<dbReference type="SUPFAM" id="SSF110849">
    <property type="entry name" value="ParB/Sulfiredoxin"/>
    <property type="match status" value="1"/>
</dbReference>
<keyword evidence="3" id="KW-1133">Transmembrane helix</keyword>
<dbReference type="InterPro" id="IPR003115">
    <property type="entry name" value="ParB_N"/>
</dbReference>
<dbReference type="InterPro" id="IPR036086">
    <property type="entry name" value="ParB/Sulfiredoxin_sf"/>
</dbReference>
<feature type="region of interest" description="Disordered" evidence="2">
    <location>
        <begin position="201"/>
        <end position="225"/>
    </location>
</feature>
<evidence type="ECO:0000313" key="5">
    <source>
        <dbReference type="EMBL" id="ERJ93816.1"/>
    </source>
</evidence>
<feature type="transmembrane region" description="Helical" evidence="3">
    <location>
        <begin position="166"/>
        <end position="190"/>
    </location>
</feature>
<dbReference type="InterPro" id="IPR050336">
    <property type="entry name" value="Chromosome_partition/occlusion"/>
</dbReference>
<organism evidence="5 6">
    <name type="scientific">Treponema lecithinolyticum ATCC 700332</name>
    <dbReference type="NCBI Taxonomy" id="1321815"/>
    <lineage>
        <taxon>Bacteria</taxon>
        <taxon>Pseudomonadati</taxon>
        <taxon>Spirochaetota</taxon>
        <taxon>Spirochaetia</taxon>
        <taxon>Spirochaetales</taxon>
        <taxon>Treponemataceae</taxon>
        <taxon>Treponema</taxon>
    </lineage>
</organism>
<dbReference type="Pfam" id="PF02195">
    <property type="entry name" value="ParB_N"/>
    <property type="match status" value="1"/>
</dbReference>
<keyword evidence="3" id="KW-0472">Membrane</keyword>
<dbReference type="CDD" id="cd16410">
    <property type="entry name" value="ParB_N_like"/>
    <property type="match status" value="1"/>
</dbReference>
<evidence type="ECO:0000259" key="4">
    <source>
        <dbReference type="SMART" id="SM00470"/>
    </source>
</evidence>
<dbReference type="EMBL" id="AWVH01000016">
    <property type="protein sequence ID" value="ERJ93816.1"/>
    <property type="molecule type" value="Genomic_DNA"/>
</dbReference>